<name>A0ABX6W4E6_STRMQ</name>
<dbReference type="Proteomes" id="UP000663421">
    <property type="component" value="Chromosome"/>
</dbReference>
<proteinExistence type="predicted"/>
<keyword evidence="2" id="KW-1185">Reference proteome</keyword>
<protein>
    <submittedName>
        <fullName evidence="1">Uncharacterized protein</fullName>
    </submittedName>
</protein>
<organism evidence="1 2">
    <name type="scientific">Streptomyces malaysiensis</name>
    <dbReference type="NCBI Taxonomy" id="92644"/>
    <lineage>
        <taxon>Bacteria</taxon>
        <taxon>Bacillati</taxon>
        <taxon>Actinomycetota</taxon>
        <taxon>Actinomycetes</taxon>
        <taxon>Kitasatosporales</taxon>
        <taxon>Streptomycetaceae</taxon>
        <taxon>Streptomyces</taxon>
        <taxon>Streptomyces violaceusniger group</taxon>
    </lineage>
</organism>
<accession>A0ABX6W4E6</accession>
<gene>
    <name evidence="1" type="ORF">I1A49_16560</name>
</gene>
<sequence>MSAEQIQGIALDTLVEWMDGYYADGERPQIRIRPADVGTDSAVFTVEECDPYPGDARKFRVTVTAEEIAD</sequence>
<dbReference type="EMBL" id="CP065050">
    <property type="protein sequence ID" value="QPI56337.1"/>
    <property type="molecule type" value="Genomic_DNA"/>
</dbReference>
<evidence type="ECO:0000313" key="1">
    <source>
        <dbReference type="EMBL" id="QPI56337.1"/>
    </source>
</evidence>
<reference evidence="1 2" key="1">
    <citation type="submission" date="2020-11" db="EMBL/GenBank/DDBJ databases">
        <title>Complete genome sequence unveiled secondary metabolic potentials in Streptomyces solisilvae HNM0141.</title>
        <authorList>
            <person name="Huang X."/>
        </authorList>
    </citation>
    <scope>NUCLEOTIDE SEQUENCE [LARGE SCALE GENOMIC DNA]</scope>
    <source>
        <strain evidence="1 2">HNM0141</strain>
    </source>
</reference>
<evidence type="ECO:0000313" key="2">
    <source>
        <dbReference type="Proteomes" id="UP000663421"/>
    </source>
</evidence>